<accession>A0A9P0PMM1</accession>
<comment type="caution">
    <text evidence="1">The sequence shown here is derived from an EMBL/GenBank/DDBJ whole genome shotgun (WGS) entry which is preliminary data.</text>
</comment>
<dbReference type="Proteomes" id="UP001152888">
    <property type="component" value="Unassembled WGS sequence"/>
</dbReference>
<reference evidence="1" key="1">
    <citation type="submission" date="2022-03" db="EMBL/GenBank/DDBJ databases">
        <authorList>
            <person name="Sayadi A."/>
        </authorList>
    </citation>
    <scope>NUCLEOTIDE SEQUENCE</scope>
</reference>
<evidence type="ECO:0000313" key="1">
    <source>
        <dbReference type="EMBL" id="CAH1989944.1"/>
    </source>
</evidence>
<keyword evidence="2" id="KW-1185">Reference proteome</keyword>
<organism evidence="1 2">
    <name type="scientific">Acanthoscelides obtectus</name>
    <name type="common">Bean weevil</name>
    <name type="synonym">Bruchus obtectus</name>
    <dbReference type="NCBI Taxonomy" id="200917"/>
    <lineage>
        <taxon>Eukaryota</taxon>
        <taxon>Metazoa</taxon>
        <taxon>Ecdysozoa</taxon>
        <taxon>Arthropoda</taxon>
        <taxon>Hexapoda</taxon>
        <taxon>Insecta</taxon>
        <taxon>Pterygota</taxon>
        <taxon>Neoptera</taxon>
        <taxon>Endopterygota</taxon>
        <taxon>Coleoptera</taxon>
        <taxon>Polyphaga</taxon>
        <taxon>Cucujiformia</taxon>
        <taxon>Chrysomeloidea</taxon>
        <taxon>Chrysomelidae</taxon>
        <taxon>Bruchinae</taxon>
        <taxon>Bruchini</taxon>
        <taxon>Acanthoscelides</taxon>
    </lineage>
</organism>
<sequence length="44" mass="5278">MKKNYLFFQFIKASRHVDFGQPAYFCMEQKNFVITIEILTKSSK</sequence>
<name>A0A9P0PMM1_ACAOB</name>
<protein>
    <submittedName>
        <fullName evidence="1">Uncharacterized protein</fullName>
    </submittedName>
</protein>
<dbReference type="AlphaFoldDB" id="A0A9P0PMM1"/>
<gene>
    <name evidence="1" type="ORF">ACAOBT_LOCUS19378</name>
</gene>
<dbReference type="EMBL" id="CAKOFQ010007076">
    <property type="protein sequence ID" value="CAH1989944.1"/>
    <property type="molecule type" value="Genomic_DNA"/>
</dbReference>
<evidence type="ECO:0000313" key="2">
    <source>
        <dbReference type="Proteomes" id="UP001152888"/>
    </source>
</evidence>
<proteinExistence type="predicted"/>